<keyword evidence="1" id="KW-0479">Metal-binding</keyword>
<dbReference type="InterPro" id="IPR036864">
    <property type="entry name" value="Zn2-C6_fun-type_DNA-bd_sf"/>
</dbReference>
<dbReference type="PROSITE" id="PS00463">
    <property type="entry name" value="ZN2_CY6_FUNGAL_1"/>
    <property type="match status" value="1"/>
</dbReference>
<dbReference type="PANTHER" id="PTHR47425:SF2">
    <property type="entry name" value="FARB-RELATED"/>
    <property type="match status" value="1"/>
</dbReference>
<dbReference type="InterPro" id="IPR052761">
    <property type="entry name" value="Fungal_Detox/Toxin_TFs"/>
</dbReference>
<dbReference type="GO" id="GO:0000981">
    <property type="term" value="F:DNA-binding transcription factor activity, RNA polymerase II-specific"/>
    <property type="evidence" value="ECO:0007669"/>
    <property type="project" value="InterPro"/>
</dbReference>
<feature type="domain" description="Zn(2)-C6 fungal-type" evidence="5">
    <location>
        <begin position="37"/>
        <end position="70"/>
    </location>
</feature>
<dbReference type="AlphaFoldDB" id="A0A9P4MA59"/>
<evidence type="ECO:0000313" key="6">
    <source>
        <dbReference type="EMBL" id="KAF2098454.1"/>
    </source>
</evidence>
<dbReference type="InterPro" id="IPR007219">
    <property type="entry name" value="XnlR_reg_dom"/>
</dbReference>
<evidence type="ECO:0000256" key="2">
    <source>
        <dbReference type="ARBA" id="ARBA00023242"/>
    </source>
</evidence>
<dbReference type="Pfam" id="PF00172">
    <property type="entry name" value="Zn_clus"/>
    <property type="match status" value="1"/>
</dbReference>
<evidence type="ECO:0000256" key="3">
    <source>
        <dbReference type="SAM" id="MobiDB-lite"/>
    </source>
</evidence>
<dbReference type="OrthoDB" id="4117425at2759"/>
<dbReference type="SUPFAM" id="SSF57701">
    <property type="entry name" value="Zn2/Cys6 DNA-binding domain"/>
    <property type="match status" value="1"/>
</dbReference>
<feature type="transmembrane region" description="Helical" evidence="4">
    <location>
        <begin position="598"/>
        <end position="616"/>
    </location>
</feature>
<keyword evidence="2" id="KW-0539">Nucleus</keyword>
<accession>A0A9P4MA59</accession>
<feature type="region of interest" description="Disordered" evidence="3">
    <location>
        <begin position="79"/>
        <end position="123"/>
    </location>
</feature>
<dbReference type="PANTHER" id="PTHR47425">
    <property type="entry name" value="FARB-RELATED"/>
    <property type="match status" value="1"/>
</dbReference>
<reference evidence="6" key="1">
    <citation type="journal article" date="2020" name="Stud. Mycol.">
        <title>101 Dothideomycetes genomes: a test case for predicting lifestyles and emergence of pathogens.</title>
        <authorList>
            <person name="Haridas S."/>
            <person name="Albert R."/>
            <person name="Binder M."/>
            <person name="Bloem J."/>
            <person name="Labutti K."/>
            <person name="Salamov A."/>
            <person name="Andreopoulos B."/>
            <person name="Baker S."/>
            <person name="Barry K."/>
            <person name="Bills G."/>
            <person name="Bluhm B."/>
            <person name="Cannon C."/>
            <person name="Castanera R."/>
            <person name="Culley D."/>
            <person name="Daum C."/>
            <person name="Ezra D."/>
            <person name="Gonzalez J."/>
            <person name="Henrissat B."/>
            <person name="Kuo A."/>
            <person name="Liang C."/>
            <person name="Lipzen A."/>
            <person name="Lutzoni F."/>
            <person name="Magnuson J."/>
            <person name="Mondo S."/>
            <person name="Nolan M."/>
            <person name="Ohm R."/>
            <person name="Pangilinan J."/>
            <person name="Park H.-J."/>
            <person name="Ramirez L."/>
            <person name="Alfaro M."/>
            <person name="Sun H."/>
            <person name="Tritt A."/>
            <person name="Yoshinaga Y."/>
            <person name="Zwiers L.-H."/>
            <person name="Turgeon B."/>
            <person name="Goodwin S."/>
            <person name="Spatafora J."/>
            <person name="Crous P."/>
            <person name="Grigoriev I."/>
        </authorList>
    </citation>
    <scope>NUCLEOTIDE SEQUENCE</scope>
    <source>
        <strain evidence="6">CBS 133067</strain>
    </source>
</reference>
<protein>
    <recommendedName>
        <fullName evidence="5">Zn(2)-C6 fungal-type domain-containing protein</fullName>
    </recommendedName>
</protein>
<dbReference type="GO" id="GO:0006351">
    <property type="term" value="P:DNA-templated transcription"/>
    <property type="evidence" value="ECO:0007669"/>
    <property type="project" value="InterPro"/>
</dbReference>
<proteinExistence type="predicted"/>
<dbReference type="Pfam" id="PF04082">
    <property type="entry name" value="Fungal_trans"/>
    <property type="match status" value="1"/>
</dbReference>
<feature type="compositionally biased region" description="Polar residues" evidence="3">
    <location>
        <begin position="84"/>
        <end position="111"/>
    </location>
</feature>
<dbReference type="CDD" id="cd12148">
    <property type="entry name" value="fungal_TF_MHR"/>
    <property type="match status" value="1"/>
</dbReference>
<keyword evidence="4" id="KW-0812">Transmembrane</keyword>
<dbReference type="EMBL" id="ML978126">
    <property type="protein sequence ID" value="KAF2098454.1"/>
    <property type="molecule type" value="Genomic_DNA"/>
</dbReference>
<comment type="caution">
    <text evidence="6">The sequence shown here is derived from an EMBL/GenBank/DDBJ whole genome shotgun (WGS) entry which is preliminary data.</text>
</comment>
<dbReference type="Proteomes" id="UP000799772">
    <property type="component" value="Unassembled WGS sequence"/>
</dbReference>
<evidence type="ECO:0000256" key="1">
    <source>
        <dbReference type="ARBA" id="ARBA00022723"/>
    </source>
</evidence>
<dbReference type="GO" id="GO:0008270">
    <property type="term" value="F:zinc ion binding"/>
    <property type="evidence" value="ECO:0007669"/>
    <property type="project" value="InterPro"/>
</dbReference>
<dbReference type="SMART" id="SM00066">
    <property type="entry name" value="GAL4"/>
    <property type="match status" value="1"/>
</dbReference>
<evidence type="ECO:0000259" key="5">
    <source>
        <dbReference type="PROSITE" id="PS50048"/>
    </source>
</evidence>
<evidence type="ECO:0000256" key="4">
    <source>
        <dbReference type="SAM" id="Phobius"/>
    </source>
</evidence>
<name>A0A9P4MA59_9PEZI</name>
<dbReference type="PROSITE" id="PS50048">
    <property type="entry name" value="ZN2_CY6_FUNGAL_2"/>
    <property type="match status" value="1"/>
</dbReference>
<sequence length="722" mass="81306">MAQLRQPDTPPGTAQILSDGIPQLPERRLQHRRAAKACAACRSRKVRCDVLLRYPRLCTNCEFDSVQCIVPTNHRQRRSKAASHISSTKAHPNGQTTVQSVQPHSKNTSGVGPQEGLPTSDPTAVFDNAEMFFGLNLDSSEGIEQRELQSARLAGGNVRQDRVAGLEGRYPDLFEHIDISLRGIHYSPTPGDGDWLTNYIQFNGDQSQQAELQDTASTGQWSPCSSASFRTESNSSIAGSQAFSSLYPWIKAWSPQDLTSEQRTKIASSRATSIPRLQIVNKLVRLYFIYFHPSWPILTERDFRSILHADGLSNEQGNIKPISLALLNAVLFIASTYITQEDAQAEGFKSIRKMRDAFFTRAKILYESDCETDDFSRLQICVLLSFQRSYLNSFYDNERWILEGFRRFKAANGMLKVKASDPSVPDSTHWKRVYSCWLMRAIGMVLGLKATSEPEIISVPIDSITLPELESDLSFSWFLEADTKRDLAQYFIARVELTRHMVSICRLLLERGNPSSTVPEYASGGLANHYTVICFTRRSNALRRFTISTLHQTSLSLNSERAVLSPWAAMMREPSRSALWDSVCSTMDIFRSLEANKLVGFLPVTAIIFLLVPFTLHHLFVKNSMTCNPQSLSDLLLCAKSFQILTERYEVGDFVMDLIDASLSVAHKRMASEGPLEEYQPVSRTFESRFEQKTEMLLPPVNIHSIVIRFQEVSLAQGIIKV</sequence>
<gene>
    <name evidence="6" type="ORF">NA57DRAFT_56123</name>
</gene>
<dbReference type="InterPro" id="IPR001138">
    <property type="entry name" value="Zn2Cys6_DnaBD"/>
</dbReference>
<evidence type="ECO:0000313" key="7">
    <source>
        <dbReference type="Proteomes" id="UP000799772"/>
    </source>
</evidence>
<keyword evidence="4" id="KW-0472">Membrane</keyword>
<keyword evidence="4" id="KW-1133">Transmembrane helix</keyword>
<dbReference type="Gene3D" id="4.10.240.10">
    <property type="entry name" value="Zn(2)-C6 fungal-type DNA-binding domain"/>
    <property type="match status" value="1"/>
</dbReference>
<keyword evidence="7" id="KW-1185">Reference proteome</keyword>
<organism evidence="6 7">
    <name type="scientific">Rhizodiscina lignyota</name>
    <dbReference type="NCBI Taxonomy" id="1504668"/>
    <lineage>
        <taxon>Eukaryota</taxon>
        <taxon>Fungi</taxon>
        <taxon>Dikarya</taxon>
        <taxon>Ascomycota</taxon>
        <taxon>Pezizomycotina</taxon>
        <taxon>Dothideomycetes</taxon>
        <taxon>Pleosporomycetidae</taxon>
        <taxon>Aulographales</taxon>
        <taxon>Rhizodiscinaceae</taxon>
        <taxon>Rhizodiscina</taxon>
    </lineage>
</organism>
<dbReference type="GO" id="GO:0003677">
    <property type="term" value="F:DNA binding"/>
    <property type="evidence" value="ECO:0007669"/>
    <property type="project" value="InterPro"/>
</dbReference>